<reference evidence="2 3" key="1">
    <citation type="submission" date="2023-10" db="EMBL/GenBank/DDBJ databases">
        <title>Comparative genomics analysis reveals potential genetic determinants of host preference in Cryptosporidium xiaoi.</title>
        <authorList>
            <person name="Xiao L."/>
            <person name="Li J."/>
        </authorList>
    </citation>
    <scope>NUCLEOTIDE SEQUENCE [LARGE SCALE GENOMIC DNA]</scope>
    <source>
        <strain evidence="2 3">52996</strain>
    </source>
</reference>
<accession>A0AAV9Y217</accession>
<proteinExistence type="predicted"/>
<protein>
    <submittedName>
        <fullName evidence="2">Uncharacterized protein</fullName>
    </submittedName>
</protein>
<dbReference type="EMBL" id="JAWDEY010000010">
    <property type="protein sequence ID" value="KAK6589820.1"/>
    <property type="molecule type" value="Genomic_DNA"/>
</dbReference>
<gene>
    <name evidence="2" type="ORF">RS030_192919</name>
</gene>
<evidence type="ECO:0000313" key="3">
    <source>
        <dbReference type="Proteomes" id="UP001311799"/>
    </source>
</evidence>
<keyword evidence="3" id="KW-1185">Reference proteome</keyword>
<name>A0AAV9Y217_9CRYT</name>
<feature type="compositionally biased region" description="Low complexity" evidence="1">
    <location>
        <begin position="7"/>
        <end position="23"/>
    </location>
</feature>
<organism evidence="2 3">
    <name type="scientific">Cryptosporidium xiaoi</name>
    <dbReference type="NCBI Taxonomy" id="659607"/>
    <lineage>
        <taxon>Eukaryota</taxon>
        <taxon>Sar</taxon>
        <taxon>Alveolata</taxon>
        <taxon>Apicomplexa</taxon>
        <taxon>Conoidasida</taxon>
        <taxon>Coccidia</taxon>
        <taxon>Eucoccidiorida</taxon>
        <taxon>Eimeriorina</taxon>
        <taxon>Cryptosporidiidae</taxon>
        <taxon>Cryptosporidium</taxon>
    </lineage>
</organism>
<evidence type="ECO:0000313" key="2">
    <source>
        <dbReference type="EMBL" id="KAK6589820.1"/>
    </source>
</evidence>
<evidence type="ECO:0000256" key="1">
    <source>
        <dbReference type="SAM" id="MobiDB-lite"/>
    </source>
</evidence>
<dbReference type="Proteomes" id="UP001311799">
    <property type="component" value="Unassembled WGS sequence"/>
</dbReference>
<dbReference type="AlphaFoldDB" id="A0AAV9Y217"/>
<sequence length="598" mass="68525">MSQELMNNQEGNNVGSNNNSTVNFGEQIGSNVSESSYGEGSLCLSLKNRYKVINKSQLEKVEFPIIRVGTSNIDCGISFIEEISDMEDDYDESPYETRTKSERIRDRVLLIKDKYKSAISKFRNGAMRVRTSLTNKGVFIPRLSKRYKSIRSSINKNIISKFRKSNSNNFSESMNGSNIASRNISRSSSILRSRTLSRLNFSKTSRMIIIKKKIAQKTNKVNYVLSSKGSYVSKRFMNCVTCIKSKIVYNYYKLRNIIGDKFPKRRSKFVLYFKKGSDNKVHKVINCEQTFSDNIIFENALIYDSVEYMSRNVIDDYTNAIDINNNIASNYEEVVVFENDCKDEVNNTSINVKARIEELNSLTKSIESSRTRFRGLYGKEVVSGIVENNQGSNLNNTRQYRFEENDQDVTPTTIDSFPRLASMDSTTCTTQNDSNGILIDSTAKLPVMIENINKIFEKVTSIHGQVEKLKLVGNKRFDDRETTSASEENEVVGYSNNNSDENIIFSSLKNFVDNMNSGVDKSNLQYKQTQYYYELLLTLINQTHKYYENIIREKEKIDNDKIKESIFSLIEKLNEGYFFGGHEKSIDFNGCDNGMIQV</sequence>
<comment type="caution">
    <text evidence="2">The sequence shown here is derived from an EMBL/GenBank/DDBJ whole genome shotgun (WGS) entry which is preliminary data.</text>
</comment>
<feature type="region of interest" description="Disordered" evidence="1">
    <location>
        <begin position="1"/>
        <end position="26"/>
    </location>
</feature>